<dbReference type="OrthoDB" id="694103at2759"/>
<name>A0A9D3ZFF8_9ROSI</name>
<reference evidence="1 2" key="1">
    <citation type="journal article" date="2021" name="Plant Biotechnol. J.">
        <title>Multi-omics assisted identification of the key and species-specific regulatory components of drought-tolerant mechanisms in Gossypium stocksii.</title>
        <authorList>
            <person name="Yu D."/>
            <person name="Ke L."/>
            <person name="Zhang D."/>
            <person name="Wu Y."/>
            <person name="Sun Y."/>
            <person name="Mei J."/>
            <person name="Sun J."/>
            <person name="Sun Y."/>
        </authorList>
    </citation>
    <scope>NUCLEOTIDE SEQUENCE [LARGE SCALE GENOMIC DNA]</scope>
    <source>
        <strain evidence="2">cv. E1</strain>
        <tissue evidence="1">Leaf</tissue>
    </source>
</reference>
<sequence>MTLYMWSNEIFMYKLKLSTIKAINEDNDKDRYERILEKLNHLEMTVKSMGVNPYSEGQLK</sequence>
<organism evidence="1 2">
    <name type="scientific">Gossypium stocksii</name>
    <dbReference type="NCBI Taxonomy" id="47602"/>
    <lineage>
        <taxon>Eukaryota</taxon>
        <taxon>Viridiplantae</taxon>
        <taxon>Streptophyta</taxon>
        <taxon>Embryophyta</taxon>
        <taxon>Tracheophyta</taxon>
        <taxon>Spermatophyta</taxon>
        <taxon>Magnoliopsida</taxon>
        <taxon>eudicotyledons</taxon>
        <taxon>Gunneridae</taxon>
        <taxon>Pentapetalae</taxon>
        <taxon>rosids</taxon>
        <taxon>malvids</taxon>
        <taxon>Malvales</taxon>
        <taxon>Malvaceae</taxon>
        <taxon>Malvoideae</taxon>
        <taxon>Gossypium</taxon>
    </lineage>
</organism>
<accession>A0A9D3ZFF8</accession>
<dbReference type="Proteomes" id="UP000828251">
    <property type="component" value="Unassembled WGS sequence"/>
</dbReference>
<dbReference type="AlphaFoldDB" id="A0A9D3ZFF8"/>
<keyword evidence="2" id="KW-1185">Reference proteome</keyword>
<evidence type="ECO:0000313" key="1">
    <source>
        <dbReference type="EMBL" id="KAH1031655.1"/>
    </source>
</evidence>
<dbReference type="EMBL" id="JAIQCV010000013">
    <property type="protein sequence ID" value="KAH1031655.1"/>
    <property type="molecule type" value="Genomic_DNA"/>
</dbReference>
<proteinExistence type="predicted"/>
<evidence type="ECO:0000313" key="2">
    <source>
        <dbReference type="Proteomes" id="UP000828251"/>
    </source>
</evidence>
<protein>
    <submittedName>
        <fullName evidence="1">Uncharacterized protein</fullName>
    </submittedName>
</protein>
<comment type="caution">
    <text evidence="1">The sequence shown here is derived from an EMBL/GenBank/DDBJ whole genome shotgun (WGS) entry which is preliminary data.</text>
</comment>
<gene>
    <name evidence="1" type="ORF">J1N35_043829</name>
</gene>